<dbReference type="Gene3D" id="3.20.20.70">
    <property type="entry name" value="Aldolase class I"/>
    <property type="match status" value="1"/>
</dbReference>
<comment type="pathway">
    <text evidence="1 11">Carbohydrate degradation; glycolysis; D-glyceraldehyde 3-phosphate from glycerone phosphate: step 1/1.</text>
</comment>
<dbReference type="InterPro" id="IPR000652">
    <property type="entry name" value="Triosephosphate_isomerase"/>
</dbReference>
<dbReference type="EMBL" id="HBIU01030904">
    <property type="protein sequence ID" value="CAE0635540.1"/>
    <property type="molecule type" value="Transcribed_RNA"/>
</dbReference>
<dbReference type="InterPro" id="IPR020861">
    <property type="entry name" value="Triosephosphate_isomerase_AS"/>
</dbReference>
<evidence type="ECO:0000256" key="10">
    <source>
        <dbReference type="ARBA" id="ARBA00056661"/>
    </source>
</evidence>
<dbReference type="InterPro" id="IPR013785">
    <property type="entry name" value="Aldolase_TIM"/>
</dbReference>
<organism evidence="12">
    <name type="scientific">Heterosigma akashiwo</name>
    <name type="common">Chromophytic alga</name>
    <name type="synonym">Heterosigma carterae</name>
    <dbReference type="NCBI Taxonomy" id="2829"/>
    <lineage>
        <taxon>Eukaryota</taxon>
        <taxon>Sar</taxon>
        <taxon>Stramenopiles</taxon>
        <taxon>Ochrophyta</taxon>
        <taxon>Raphidophyceae</taxon>
        <taxon>Chattonellales</taxon>
        <taxon>Chattonellaceae</taxon>
        <taxon>Heterosigma</taxon>
    </lineage>
</organism>
<dbReference type="Pfam" id="PF00121">
    <property type="entry name" value="TIM"/>
    <property type="match status" value="1"/>
</dbReference>
<dbReference type="PANTHER" id="PTHR21139">
    <property type="entry name" value="TRIOSEPHOSPHATE ISOMERASE"/>
    <property type="match status" value="1"/>
</dbReference>
<keyword evidence="8 11" id="KW-0413">Isomerase</keyword>
<keyword evidence="6" id="KW-0963">Cytoplasm</keyword>
<dbReference type="UniPathway" id="UPA00109">
    <property type="reaction ID" value="UER00189"/>
</dbReference>
<comment type="function">
    <text evidence="10">Catalyzes the interconversion of glyceraldehyde 3-phosphate and dihydroxyacetone phosphate in the glycolytic and gluconeogenic pathways.</text>
</comment>
<name>A0A7S3XY23_HETAK</name>
<comment type="pathway">
    <text evidence="2 11">Carbohydrate biosynthesis; gluconeogenesis.</text>
</comment>
<dbReference type="NCBIfam" id="TIGR00419">
    <property type="entry name" value="tim"/>
    <property type="match status" value="1"/>
</dbReference>
<evidence type="ECO:0000256" key="8">
    <source>
        <dbReference type="ARBA" id="ARBA00023235"/>
    </source>
</evidence>
<dbReference type="InterPro" id="IPR035990">
    <property type="entry name" value="TIM_sf"/>
</dbReference>
<gene>
    <name evidence="12" type="ORF">HAKA00212_LOCUS14283</name>
</gene>
<evidence type="ECO:0000256" key="7">
    <source>
        <dbReference type="ARBA" id="ARBA00023152"/>
    </source>
</evidence>
<sequence>MARQPIMAGNWKMNPCTLEEAAALAAGVAANPIENDAEVVLFPSHPFLVPVMEKIDGSQVKLGAQNCYTEDKGAFTGSVSTCMVKSIGVEYVLAGHSERRTLFRDDDGAINRKVKKVLSAGMKPILCIGELKDEFEEGLVEQVCALQLAKDLRGVTAEEMRRVVIAYEPVWAIGTGLTATPEIAQKVHAFIRGWIAGKYGKAVADEVRIQYGGSVTPETVDELMAQPDIDGALVGGASLDAEKFGRIMNFKTAAASA</sequence>
<evidence type="ECO:0000256" key="3">
    <source>
        <dbReference type="ARBA" id="ARBA00007422"/>
    </source>
</evidence>
<keyword evidence="7 11" id="KW-0324">Glycolysis</keyword>
<dbReference type="GO" id="GO:0019563">
    <property type="term" value="P:glycerol catabolic process"/>
    <property type="evidence" value="ECO:0007669"/>
    <property type="project" value="TreeGrafter"/>
</dbReference>
<dbReference type="PANTHER" id="PTHR21139:SF42">
    <property type="entry name" value="TRIOSEPHOSPHATE ISOMERASE"/>
    <property type="match status" value="1"/>
</dbReference>
<dbReference type="EC" id="5.3.1.1" evidence="11"/>
<evidence type="ECO:0000256" key="2">
    <source>
        <dbReference type="ARBA" id="ARBA00004742"/>
    </source>
</evidence>
<evidence type="ECO:0000256" key="5">
    <source>
        <dbReference type="ARBA" id="ARBA00022432"/>
    </source>
</evidence>
<dbReference type="AlphaFoldDB" id="A0A7S3XY23"/>
<dbReference type="UniPathway" id="UPA00138"/>
<evidence type="ECO:0000256" key="6">
    <source>
        <dbReference type="ARBA" id="ARBA00022490"/>
    </source>
</evidence>
<dbReference type="FunFam" id="3.20.20.70:FF:000016">
    <property type="entry name" value="Triosephosphate isomerase"/>
    <property type="match status" value="1"/>
</dbReference>
<dbReference type="CDD" id="cd00311">
    <property type="entry name" value="TIM"/>
    <property type="match status" value="1"/>
</dbReference>
<comment type="catalytic activity">
    <reaction evidence="9">
        <text>D-glyceraldehyde 3-phosphate = dihydroxyacetone phosphate</text>
        <dbReference type="Rhea" id="RHEA:18585"/>
        <dbReference type="ChEBI" id="CHEBI:57642"/>
        <dbReference type="ChEBI" id="CHEBI:59776"/>
        <dbReference type="EC" id="5.3.1.1"/>
    </reaction>
    <physiologicalReaction direction="left-to-right" evidence="9">
        <dbReference type="Rhea" id="RHEA:18586"/>
    </physiologicalReaction>
</comment>
<evidence type="ECO:0000256" key="1">
    <source>
        <dbReference type="ARBA" id="ARBA00004680"/>
    </source>
</evidence>
<evidence type="ECO:0000256" key="9">
    <source>
        <dbReference type="ARBA" id="ARBA00052432"/>
    </source>
</evidence>
<evidence type="ECO:0000256" key="4">
    <source>
        <dbReference type="ARBA" id="ARBA00011738"/>
    </source>
</evidence>
<protein>
    <recommendedName>
        <fullName evidence="11">Triosephosphate isomerase</fullName>
        <ecNumber evidence="11">5.3.1.1</ecNumber>
    </recommendedName>
</protein>
<dbReference type="GO" id="GO:0006096">
    <property type="term" value="P:glycolytic process"/>
    <property type="evidence" value="ECO:0007669"/>
    <property type="project" value="UniProtKB-UniPathway"/>
</dbReference>
<keyword evidence="5 11" id="KW-0312">Gluconeogenesis</keyword>
<evidence type="ECO:0000256" key="11">
    <source>
        <dbReference type="RuleBase" id="RU363013"/>
    </source>
</evidence>
<dbReference type="PROSITE" id="PS00171">
    <property type="entry name" value="TIM_1"/>
    <property type="match status" value="1"/>
</dbReference>
<reference evidence="12" key="1">
    <citation type="submission" date="2021-01" db="EMBL/GenBank/DDBJ databases">
        <authorList>
            <person name="Corre E."/>
            <person name="Pelletier E."/>
            <person name="Niang G."/>
            <person name="Scheremetjew M."/>
            <person name="Finn R."/>
            <person name="Kale V."/>
            <person name="Holt S."/>
            <person name="Cochrane G."/>
            <person name="Meng A."/>
            <person name="Brown T."/>
            <person name="Cohen L."/>
        </authorList>
    </citation>
    <scope>NUCLEOTIDE SEQUENCE</scope>
    <source>
        <strain evidence="12">CCMP3107</strain>
    </source>
</reference>
<evidence type="ECO:0000313" key="12">
    <source>
        <dbReference type="EMBL" id="CAE0635540.1"/>
    </source>
</evidence>
<dbReference type="SUPFAM" id="SSF51351">
    <property type="entry name" value="Triosephosphate isomerase (TIM)"/>
    <property type="match status" value="1"/>
</dbReference>
<comment type="similarity">
    <text evidence="3 11">Belongs to the triosephosphate isomerase family.</text>
</comment>
<proteinExistence type="inferred from homology"/>
<dbReference type="GO" id="GO:0046166">
    <property type="term" value="P:glyceraldehyde-3-phosphate biosynthetic process"/>
    <property type="evidence" value="ECO:0007669"/>
    <property type="project" value="TreeGrafter"/>
</dbReference>
<dbReference type="PROSITE" id="PS51440">
    <property type="entry name" value="TIM_2"/>
    <property type="match status" value="1"/>
</dbReference>
<dbReference type="GO" id="GO:0006094">
    <property type="term" value="P:gluconeogenesis"/>
    <property type="evidence" value="ECO:0007669"/>
    <property type="project" value="UniProtKB-UniPathway"/>
</dbReference>
<comment type="subunit">
    <text evidence="4">Homodimer.</text>
</comment>
<dbReference type="GO" id="GO:0004807">
    <property type="term" value="F:triose-phosphate isomerase activity"/>
    <property type="evidence" value="ECO:0007669"/>
    <property type="project" value="UniProtKB-EC"/>
</dbReference>
<dbReference type="HAMAP" id="MF_00147_B">
    <property type="entry name" value="TIM_B"/>
    <property type="match status" value="1"/>
</dbReference>
<dbReference type="GO" id="GO:0005829">
    <property type="term" value="C:cytosol"/>
    <property type="evidence" value="ECO:0007669"/>
    <property type="project" value="TreeGrafter"/>
</dbReference>
<dbReference type="InterPro" id="IPR022896">
    <property type="entry name" value="TrioseP_Isoase_bac/euk"/>
</dbReference>
<accession>A0A7S3XY23</accession>